<reference evidence="2 3" key="1">
    <citation type="submission" date="2020-08" db="EMBL/GenBank/DDBJ databases">
        <authorList>
            <person name="Sun Q."/>
            <person name="Inoue M."/>
        </authorList>
    </citation>
    <scope>NUCLEOTIDE SEQUENCE [LARGE SCALE GENOMIC DNA]</scope>
    <source>
        <strain evidence="2 3">CCM 8938</strain>
    </source>
</reference>
<dbReference type="EMBL" id="JACRYL010000017">
    <property type="protein sequence ID" value="MBC6112167.1"/>
    <property type="molecule type" value="Genomic_DNA"/>
</dbReference>
<dbReference type="Pfam" id="PF00535">
    <property type="entry name" value="Glycos_transf_2"/>
    <property type="match status" value="1"/>
</dbReference>
<evidence type="ECO:0000313" key="3">
    <source>
        <dbReference type="Proteomes" id="UP000652755"/>
    </source>
</evidence>
<evidence type="ECO:0000313" key="2">
    <source>
        <dbReference type="EMBL" id="MBC6112167.1"/>
    </source>
</evidence>
<keyword evidence="3" id="KW-1185">Reference proteome</keyword>
<proteinExistence type="predicted"/>
<organism evidence="2 3">
    <name type="scientific">Pedobacter fastidiosus</name>
    <dbReference type="NCBI Taxonomy" id="2765361"/>
    <lineage>
        <taxon>Bacteria</taxon>
        <taxon>Pseudomonadati</taxon>
        <taxon>Bacteroidota</taxon>
        <taxon>Sphingobacteriia</taxon>
        <taxon>Sphingobacteriales</taxon>
        <taxon>Sphingobacteriaceae</taxon>
        <taxon>Pedobacter</taxon>
    </lineage>
</organism>
<dbReference type="SUPFAM" id="SSF53448">
    <property type="entry name" value="Nucleotide-diphospho-sugar transferases"/>
    <property type="match status" value="1"/>
</dbReference>
<comment type="caution">
    <text evidence="2">The sequence shown here is derived from an EMBL/GenBank/DDBJ whole genome shotgun (WGS) entry which is preliminary data.</text>
</comment>
<dbReference type="CDD" id="cd00761">
    <property type="entry name" value="Glyco_tranf_GTA_type"/>
    <property type="match status" value="1"/>
</dbReference>
<dbReference type="InterPro" id="IPR001173">
    <property type="entry name" value="Glyco_trans_2-like"/>
</dbReference>
<dbReference type="InterPro" id="IPR029044">
    <property type="entry name" value="Nucleotide-diphossugar_trans"/>
</dbReference>
<gene>
    <name evidence="2" type="ORF">H7U22_17225</name>
</gene>
<protein>
    <submittedName>
        <fullName evidence="2">Glycosyltransferase family 2 protein</fullName>
    </submittedName>
</protein>
<accession>A0ABR7KVM7</accession>
<dbReference type="Gene3D" id="3.90.550.10">
    <property type="entry name" value="Spore Coat Polysaccharide Biosynthesis Protein SpsA, Chain A"/>
    <property type="match status" value="1"/>
</dbReference>
<sequence>MNPLVSIIIPVYNAEKLLAIAIESAINQSYSNCELLIIDDGSTDQSFFIAQKYISDQVRIIKQDNKGASAARNHGINRAKGDYIQFLDADDFLHQDKIRLQLELIEEKDDTLGLGPTAYFNDGENLFSPTIEKEWFSDGTNNPVDFLTKLYGARLVGENYGGMIQPNSWLVPKSLIEKAGPWNEELTLDDDGEFFCRVILASKGIVYAQESINYYRKFKSNDNLSSLTTDQAFRSAIKSTQLKYSHLSKKLDQKLLDKIFSRLYWAIAVELYPKNLKLYKEVKKIITQLNKDKITGYYTHTPFYRFVTKYFGWKTSAWISFIKHGK</sequence>
<dbReference type="RefSeq" id="WP_187072595.1">
    <property type="nucleotide sequence ID" value="NZ_JACRYL010000017.1"/>
</dbReference>
<feature type="domain" description="Glycosyltransferase 2-like" evidence="1">
    <location>
        <begin position="6"/>
        <end position="133"/>
    </location>
</feature>
<dbReference type="Proteomes" id="UP000652755">
    <property type="component" value="Unassembled WGS sequence"/>
</dbReference>
<dbReference type="PANTHER" id="PTHR22916:SF3">
    <property type="entry name" value="UDP-GLCNAC:BETAGAL BETA-1,3-N-ACETYLGLUCOSAMINYLTRANSFERASE-LIKE PROTEIN 1"/>
    <property type="match status" value="1"/>
</dbReference>
<dbReference type="PANTHER" id="PTHR22916">
    <property type="entry name" value="GLYCOSYLTRANSFERASE"/>
    <property type="match status" value="1"/>
</dbReference>
<name>A0ABR7KVM7_9SPHI</name>
<evidence type="ECO:0000259" key="1">
    <source>
        <dbReference type="Pfam" id="PF00535"/>
    </source>
</evidence>